<dbReference type="EMBL" id="SNYJ01000033">
    <property type="protein sequence ID" value="TDQ32140.1"/>
    <property type="molecule type" value="Genomic_DNA"/>
</dbReference>
<protein>
    <submittedName>
        <fullName evidence="2">Uncharacterized protein</fullName>
    </submittedName>
</protein>
<sequence length="336" mass="35386">MPLPLIPIIVAGATAVSAAVAGKKGYDSYNNMKDTKELAENLKYKYKTSSTNFQLSRDDTNRTFENYGKVKLEILGGTMKQFVESFKQIKNVTFKGEAVTDKFVSNSEIERFVLHLETQVVKAGQIMTAGVASLAGGGLAAMGAVGATATFSAASTGTAIATLSGIAAQNATLAFLGGGSLAAGGLGVAGGTMVLGGIALAPALAIGSLIFAASTEKKLLEMHAKEAEVNSELQKLESASTVMAQIRATTKSMQKLAISTDKLLASNVGKMENIITNKGKDFRNFSVEEQVIIHNNYKLAIIMRDILNTTILDEKGELIPNLQSVISAEKQKISAI</sequence>
<reference evidence="2 3" key="1">
    <citation type="submission" date="2019-03" db="EMBL/GenBank/DDBJ databases">
        <title>Genomic Encyclopedia of Type Strains, Phase IV (KMG-IV): sequencing the most valuable type-strain genomes for metagenomic binning, comparative biology and taxonomic classification.</title>
        <authorList>
            <person name="Goeker M."/>
        </authorList>
    </citation>
    <scope>NUCLEOTIDE SEQUENCE [LARGE SCALE GENOMIC DNA]</scope>
    <source>
        <strain evidence="2 3">DSM 28697</strain>
    </source>
</reference>
<keyword evidence="3" id="KW-1185">Reference proteome</keyword>
<keyword evidence="1" id="KW-0472">Membrane</keyword>
<evidence type="ECO:0000256" key="1">
    <source>
        <dbReference type="SAM" id="Phobius"/>
    </source>
</evidence>
<dbReference type="OrthoDB" id="3231145at2"/>
<dbReference type="Proteomes" id="UP000295632">
    <property type="component" value="Unassembled WGS sequence"/>
</dbReference>
<evidence type="ECO:0000313" key="3">
    <source>
        <dbReference type="Proteomes" id="UP000295632"/>
    </source>
</evidence>
<name>A0A4R6TM92_9BACI</name>
<accession>A0A4R6TM92</accession>
<keyword evidence="1" id="KW-1133">Transmembrane helix</keyword>
<dbReference type="RefSeq" id="WP_133582398.1">
    <property type="nucleotide sequence ID" value="NZ_SNYJ01000033.1"/>
</dbReference>
<dbReference type="AlphaFoldDB" id="A0A4R6TM92"/>
<keyword evidence="1" id="KW-0812">Transmembrane</keyword>
<gene>
    <name evidence="2" type="ORF">EV213_1333</name>
</gene>
<evidence type="ECO:0000313" key="2">
    <source>
        <dbReference type="EMBL" id="TDQ32140.1"/>
    </source>
</evidence>
<comment type="caution">
    <text evidence="2">The sequence shown here is derived from an EMBL/GenBank/DDBJ whole genome shotgun (WGS) entry which is preliminary data.</text>
</comment>
<feature type="transmembrane region" description="Helical" evidence="1">
    <location>
        <begin position="193"/>
        <end position="213"/>
    </location>
</feature>
<proteinExistence type="predicted"/>
<organism evidence="2 3">
    <name type="scientific">Aureibacillus halotolerans</name>
    <dbReference type="NCBI Taxonomy" id="1508390"/>
    <lineage>
        <taxon>Bacteria</taxon>
        <taxon>Bacillati</taxon>
        <taxon>Bacillota</taxon>
        <taxon>Bacilli</taxon>
        <taxon>Bacillales</taxon>
        <taxon>Bacillaceae</taxon>
        <taxon>Aureibacillus</taxon>
    </lineage>
</organism>